<comment type="caution">
    <text evidence="1">The sequence shown here is derived from an EMBL/GenBank/DDBJ whole genome shotgun (WGS) entry which is preliminary data.</text>
</comment>
<evidence type="ECO:0000313" key="2">
    <source>
        <dbReference type="Proteomes" id="UP000322244"/>
    </source>
</evidence>
<keyword evidence="2" id="KW-1185">Reference proteome</keyword>
<organism evidence="1 2">
    <name type="scientific">Antrihabitans cavernicola</name>
    <dbReference type="NCBI Taxonomy" id="2495913"/>
    <lineage>
        <taxon>Bacteria</taxon>
        <taxon>Bacillati</taxon>
        <taxon>Actinomycetota</taxon>
        <taxon>Actinomycetes</taxon>
        <taxon>Mycobacteriales</taxon>
        <taxon>Nocardiaceae</taxon>
        <taxon>Antrihabitans</taxon>
    </lineage>
</organism>
<dbReference type="EMBL" id="VLNY01000023">
    <property type="protein sequence ID" value="KAA0017094.1"/>
    <property type="molecule type" value="Genomic_DNA"/>
</dbReference>
<gene>
    <name evidence="1" type="ORF">FOY51_25335</name>
</gene>
<dbReference type="Proteomes" id="UP000322244">
    <property type="component" value="Unassembled WGS sequence"/>
</dbReference>
<sequence length="226" mass="23400">MVAAVSIFVLRCGEAPSPISLTSLPVTNTSASPDAVDVDALFAVLDADEKPRLIVLGDDAALAAVLTRLMRSERLHVEVAYVPAQKSAASRIYRTGVGAAAAAKALSGTATPTPLIRDDTGTALVGSATITGPAGGQLDGEAYVDDTKLFTGAAAAVHLEPTADMPGVRGYADRGRVLRPRRRWAAGRAVQLGSPAAVVTRDGVATARAVKRSTFYRHSDPWLVVG</sequence>
<evidence type="ECO:0000313" key="1">
    <source>
        <dbReference type="EMBL" id="KAA0017094.1"/>
    </source>
</evidence>
<evidence type="ECO:0008006" key="3">
    <source>
        <dbReference type="Google" id="ProtNLM"/>
    </source>
</evidence>
<reference evidence="1 2" key="1">
    <citation type="submission" date="2019-07" db="EMBL/GenBank/DDBJ databases">
        <title>Rhodococcus cavernicolus sp. nov., isolated from a cave.</title>
        <authorList>
            <person name="Lee S.D."/>
        </authorList>
    </citation>
    <scope>NUCLEOTIDE SEQUENCE [LARGE SCALE GENOMIC DNA]</scope>
    <source>
        <strain evidence="1 2">C1-24</strain>
    </source>
</reference>
<name>A0A5A7S5N7_9NOCA</name>
<dbReference type="OrthoDB" id="5189801at2"/>
<dbReference type="AlphaFoldDB" id="A0A5A7S5N7"/>
<accession>A0A5A7S5N7</accession>
<proteinExistence type="predicted"/>
<protein>
    <recommendedName>
        <fullName evidence="3">Peptidase M50</fullName>
    </recommendedName>
</protein>